<feature type="compositionally biased region" description="Basic and acidic residues" evidence="2">
    <location>
        <begin position="1"/>
        <end position="39"/>
    </location>
</feature>
<dbReference type="GO" id="GO:0048487">
    <property type="term" value="F:beta-tubulin binding"/>
    <property type="evidence" value="ECO:0007669"/>
    <property type="project" value="TreeGrafter"/>
</dbReference>
<dbReference type="InterPro" id="IPR031826">
    <property type="entry name" value="IC97/Casc1_N"/>
</dbReference>
<dbReference type="EMBL" id="JAXCGZ010000238">
    <property type="protein sequence ID" value="KAK7086351.1"/>
    <property type="molecule type" value="Genomic_DNA"/>
</dbReference>
<protein>
    <recommendedName>
        <fullName evidence="3">IC97/Casc1 N-terminal domain-containing protein</fullName>
    </recommendedName>
</protein>
<proteinExistence type="inferred from homology"/>
<evidence type="ECO:0000256" key="2">
    <source>
        <dbReference type="SAM" id="MobiDB-lite"/>
    </source>
</evidence>
<evidence type="ECO:0000259" key="3">
    <source>
        <dbReference type="Pfam" id="PF15927"/>
    </source>
</evidence>
<dbReference type="PANTHER" id="PTHR20929">
    <property type="entry name" value="LUNG ADENOMA SUSCEPTIBILITY 1-RELATED"/>
    <property type="match status" value="1"/>
</dbReference>
<keyword evidence="5" id="KW-1185">Reference proteome</keyword>
<gene>
    <name evidence="4" type="ORF">SK128_010493</name>
</gene>
<dbReference type="AlphaFoldDB" id="A0AAN9AG98"/>
<dbReference type="GO" id="GO:0008017">
    <property type="term" value="F:microtubule binding"/>
    <property type="evidence" value="ECO:0007669"/>
    <property type="project" value="TreeGrafter"/>
</dbReference>
<feature type="region of interest" description="Disordered" evidence="2">
    <location>
        <begin position="1"/>
        <end position="50"/>
    </location>
</feature>
<dbReference type="PRINTS" id="PR02043">
    <property type="entry name" value="CANCERSCCP1"/>
</dbReference>
<comment type="similarity">
    <text evidence="1">Belongs to the DNAI7 family.</text>
</comment>
<dbReference type="GO" id="GO:0005930">
    <property type="term" value="C:axoneme"/>
    <property type="evidence" value="ECO:0007669"/>
    <property type="project" value="TreeGrafter"/>
</dbReference>
<name>A0AAN9AG98_HALRR</name>
<comment type="caution">
    <text evidence="4">The sequence shown here is derived from an EMBL/GenBank/DDBJ whole genome shotgun (WGS) entry which is preliminary data.</text>
</comment>
<dbReference type="Proteomes" id="UP001381693">
    <property type="component" value="Unassembled WGS sequence"/>
</dbReference>
<evidence type="ECO:0000256" key="1">
    <source>
        <dbReference type="ARBA" id="ARBA00024332"/>
    </source>
</evidence>
<evidence type="ECO:0000313" key="4">
    <source>
        <dbReference type="EMBL" id="KAK7086351.1"/>
    </source>
</evidence>
<dbReference type="Pfam" id="PF15927">
    <property type="entry name" value="Casc1_N"/>
    <property type="match status" value="1"/>
</dbReference>
<feature type="domain" description="IC97/Casc1 N-terminal" evidence="3">
    <location>
        <begin position="5"/>
        <end position="181"/>
    </location>
</feature>
<organism evidence="4 5">
    <name type="scientific">Halocaridina rubra</name>
    <name type="common">Hawaiian red shrimp</name>
    <dbReference type="NCBI Taxonomy" id="373956"/>
    <lineage>
        <taxon>Eukaryota</taxon>
        <taxon>Metazoa</taxon>
        <taxon>Ecdysozoa</taxon>
        <taxon>Arthropoda</taxon>
        <taxon>Crustacea</taxon>
        <taxon>Multicrustacea</taxon>
        <taxon>Malacostraca</taxon>
        <taxon>Eumalacostraca</taxon>
        <taxon>Eucarida</taxon>
        <taxon>Decapoda</taxon>
        <taxon>Pleocyemata</taxon>
        <taxon>Caridea</taxon>
        <taxon>Atyoidea</taxon>
        <taxon>Atyidae</taxon>
        <taxon>Halocaridina</taxon>
    </lineage>
</organism>
<sequence length="190" mass="22932">MEIERKQREAEEAKIKEEEEEAARLQREAEEEARKEQRRREQKIKRKEQLTDTRKVTRDLDHTMEMIRDKLLEEEEWERMMRCDGLPDPTSVPEMNRYLSLWRAEESTSILEGALKKTDQVIHVISELEGVMEERDATEKQRRDWREIWLELQEEQKSKLDQATYNQLLDLRGHLDHETGVSFHRTNITS</sequence>
<accession>A0AAN9AG98</accession>
<dbReference type="PANTHER" id="PTHR20929:SF11">
    <property type="entry name" value="DYNEIN AXONEMAL INTERMEDIATE CHAIN 7"/>
    <property type="match status" value="1"/>
</dbReference>
<reference evidence="4 5" key="1">
    <citation type="submission" date="2023-11" db="EMBL/GenBank/DDBJ databases">
        <title>Halocaridina rubra genome assembly.</title>
        <authorList>
            <person name="Smith C."/>
        </authorList>
    </citation>
    <scope>NUCLEOTIDE SEQUENCE [LARGE SCALE GENOMIC DNA]</scope>
    <source>
        <strain evidence="4">EP-1</strain>
        <tissue evidence="4">Whole</tissue>
    </source>
</reference>
<dbReference type="InterPro" id="IPR023247">
    <property type="entry name" value="IC97/Dnai7-like"/>
</dbReference>
<evidence type="ECO:0000313" key="5">
    <source>
        <dbReference type="Proteomes" id="UP001381693"/>
    </source>
</evidence>